<dbReference type="GeneID" id="54331451"/>
<gene>
    <name evidence="1" type="ORF">ATNIH1004_008749</name>
    <name evidence="2" type="ORF">EYZ11_006888</name>
</gene>
<keyword evidence="3" id="KW-1185">Reference proteome</keyword>
<accession>A0A4S3JGT3</accession>
<dbReference type="Proteomes" id="UP000308092">
    <property type="component" value="Unassembled WGS sequence"/>
</dbReference>
<sequence length="75" mass="8506">MDRSTHIPTRNSVLPGYNDVSGAVIVDYNGLPHFLSPYEKRERETDVFLLEAPMSRHCIAAVLVRKYETTTAIIE</sequence>
<dbReference type="EMBL" id="QUQM01000006">
    <property type="protein sequence ID" value="KAA8644545.1"/>
    <property type="molecule type" value="Genomic_DNA"/>
</dbReference>
<evidence type="ECO:0000313" key="1">
    <source>
        <dbReference type="EMBL" id="KAA8644545.1"/>
    </source>
</evidence>
<dbReference type="Proteomes" id="UP000324241">
    <property type="component" value="Unassembled WGS sequence"/>
</dbReference>
<dbReference type="RefSeq" id="XP_033423906.1">
    <property type="nucleotide sequence ID" value="XM_033573354.1"/>
</dbReference>
<organism evidence="2 3">
    <name type="scientific">Aspergillus tanneri</name>
    <dbReference type="NCBI Taxonomy" id="1220188"/>
    <lineage>
        <taxon>Eukaryota</taxon>
        <taxon>Fungi</taxon>
        <taxon>Dikarya</taxon>
        <taxon>Ascomycota</taxon>
        <taxon>Pezizomycotina</taxon>
        <taxon>Eurotiomycetes</taxon>
        <taxon>Eurotiomycetidae</taxon>
        <taxon>Eurotiales</taxon>
        <taxon>Aspergillaceae</taxon>
        <taxon>Aspergillus</taxon>
        <taxon>Aspergillus subgen. Circumdati</taxon>
    </lineage>
</organism>
<protein>
    <submittedName>
        <fullName evidence="2">Uncharacterized protein</fullName>
    </submittedName>
</protein>
<dbReference type="EMBL" id="SOSA01000253">
    <property type="protein sequence ID" value="THC93638.1"/>
    <property type="molecule type" value="Genomic_DNA"/>
</dbReference>
<evidence type="ECO:0000313" key="4">
    <source>
        <dbReference type="Proteomes" id="UP000324241"/>
    </source>
</evidence>
<proteinExistence type="predicted"/>
<name>A0A4S3JGT3_9EURO</name>
<reference evidence="2 3" key="1">
    <citation type="submission" date="2019-03" db="EMBL/GenBank/DDBJ databases">
        <title>The genome sequence of a newly discovered highly antifungal drug resistant Aspergillus species, Aspergillus tanneri NIH 1004.</title>
        <authorList>
            <person name="Mounaud S."/>
            <person name="Singh I."/>
            <person name="Joardar V."/>
            <person name="Pakala S."/>
            <person name="Pakala S."/>
            <person name="Venepally P."/>
            <person name="Hoover J."/>
            <person name="Nierman W."/>
            <person name="Chung J."/>
            <person name="Losada L."/>
        </authorList>
    </citation>
    <scope>NUCLEOTIDE SEQUENCE [LARGE SCALE GENOMIC DNA]</scope>
    <source>
        <strain evidence="2 3">NIH1004</strain>
    </source>
</reference>
<dbReference type="OrthoDB" id="4508069at2759"/>
<dbReference type="AlphaFoldDB" id="A0A4S3JGT3"/>
<evidence type="ECO:0000313" key="3">
    <source>
        <dbReference type="Proteomes" id="UP000308092"/>
    </source>
</evidence>
<evidence type="ECO:0000313" key="2">
    <source>
        <dbReference type="EMBL" id="THC93638.1"/>
    </source>
</evidence>
<dbReference type="VEuPathDB" id="FungiDB:EYZ11_006888"/>
<reference evidence="1 4" key="2">
    <citation type="submission" date="2019-08" db="EMBL/GenBank/DDBJ databases">
        <title>The genome sequence of a newly discovered highly antifungal drug resistant Aspergillus species, Aspergillus tanneri NIH 1004.</title>
        <authorList>
            <person name="Mounaud S."/>
            <person name="Singh I."/>
            <person name="Joardar V."/>
            <person name="Pakala S."/>
            <person name="Pakala S."/>
            <person name="Venepally P."/>
            <person name="Chung J.K."/>
            <person name="Losada L."/>
            <person name="Nierman W.C."/>
        </authorList>
    </citation>
    <scope>NUCLEOTIDE SEQUENCE [LARGE SCALE GENOMIC DNA]</scope>
    <source>
        <strain evidence="1 4">NIH1004</strain>
    </source>
</reference>
<comment type="caution">
    <text evidence="2">The sequence shown here is derived from an EMBL/GenBank/DDBJ whole genome shotgun (WGS) entry which is preliminary data.</text>
</comment>